<comment type="similarity">
    <text evidence="1">Belongs to the ABC transporter superfamily.</text>
</comment>
<dbReference type="PANTHER" id="PTHR43820:SF4">
    <property type="entry name" value="HIGH-AFFINITY BRANCHED-CHAIN AMINO ACID TRANSPORT ATP-BINDING PROTEIN LIVF"/>
    <property type="match status" value="1"/>
</dbReference>
<dbReference type="InterPro" id="IPR017871">
    <property type="entry name" value="ABC_transporter-like_CS"/>
</dbReference>
<dbReference type="GO" id="GO:0016887">
    <property type="term" value="F:ATP hydrolysis activity"/>
    <property type="evidence" value="ECO:0007669"/>
    <property type="project" value="InterPro"/>
</dbReference>
<dbReference type="PROSITE" id="PS50893">
    <property type="entry name" value="ABC_TRANSPORTER_2"/>
    <property type="match status" value="1"/>
</dbReference>
<dbReference type="SUPFAM" id="SSF52540">
    <property type="entry name" value="P-loop containing nucleoside triphosphate hydrolases"/>
    <property type="match status" value="1"/>
</dbReference>
<keyword evidence="5" id="KW-0029">Amino-acid transport</keyword>
<proteinExistence type="inferred from homology"/>
<evidence type="ECO:0000256" key="5">
    <source>
        <dbReference type="ARBA" id="ARBA00022970"/>
    </source>
</evidence>
<evidence type="ECO:0000256" key="2">
    <source>
        <dbReference type="ARBA" id="ARBA00022448"/>
    </source>
</evidence>
<dbReference type="CDD" id="cd03224">
    <property type="entry name" value="ABC_TM1139_LivF_branched"/>
    <property type="match status" value="1"/>
</dbReference>
<evidence type="ECO:0000313" key="7">
    <source>
        <dbReference type="EMBL" id="SBW10965.1"/>
    </source>
</evidence>
<dbReference type="InterPro" id="IPR003439">
    <property type="entry name" value="ABC_transporter-like_ATP-bd"/>
</dbReference>
<dbReference type="PROSITE" id="PS00211">
    <property type="entry name" value="ABC_TRANSPORTER_1"/>
    <property type="match status" value="1"/>
</dbReference>
<dbReference type="InterPro" id="IPR003593">
    <property type="entry name" value="AAA+_ATPase"/>
</dbReference>
<dbReference type="SMART" id="SM00382">
    <property type="entry name" value="AAA"/>
    <property type="match status" value="1"/>
</dbReference>
<organism evidence="7">
    <name type="scientific">uncultured Eubacteriales bacterium</name>
    <dbReference type="NCBI Taxonomy" id="172733"/>
    <lineage>
        <taxon>Bacteria</taxon>
        <taxon>Bacillati</taxon>
        <taxon>Bacillota</taxon>
        <taxon>Clostridia</taxon>
        <taxon>Eubacteriales</taxon>
        <taxon>environmental samples</taxon>
    </lineage>
</organism>
<feature type="domain" description="ABC transporter" evidence="6">
    <location>
        <begin position="2"/>
        <end position="236"/>
    </location>
</feature>
<protein>
    <submittedName>
        <fullName evidence="7">Leucine/isoleucine/valine transporter subunit ATP-binding component of ABC superfamily</fullName>
    </submittedName>
</protein>
<accession>A0A212KHC7</accession>
<dbReference type="GO" id="GO:0015807">
    <property type="term" value="P:L-amino acid transport"/>
    <property type="evidence" value="ECO:0007669"/>
    <property type="project" value="TreeGrafter"/>
</dbReference>
<name>A0A212KHC7_9FIRM</name>
<dbReference type="Gene3D" id="3.40.50.300">
    <property type="entry name" value="P-loop containing nucleotide triphosphate hydrolases"/>
    <property type="match status" value="1"/>
</dbReference>
<sequence length="250" mass="27708">MLKISDLHAYYGQLEALKGINMQVDEGKIVCLIGSNGAGKTTLLNSISRMIRTEGSIKWDDSELNSMNARKVAKFGIMHVPSGRHVFPGLTVRENLELGTVNWRGAFGAPTFQEDLVRIYDLFPRLKEREKQLSWSLSGGEQQMLAIGRAMMGRPQILLLDEPSMGLAPVVVNELFEKIVEINKTGMTILLVEQNAKIALRNSHYAYVIEQGRIIMEGESAVMRDDPRVTRAYLGKLAEARAMKSSSAGG</sequence>
<dbReference type="EMBL" id="FLUN01000001">
    <property type="protein sequence ID" value="SBW10965.1"/>
    <property type="molecule type" value="Genomic_DNA"/>
</dbReference>
<keyword evidence="3" id="KW-0547">Nucleotide-binding</keyword>
<dbReference type="InterPro" id="IPR052156">
    <property type="entry name" value="BCAA_Transport_ATP-bd_LivF"/>
</dbReference>
<keyword evidence="2" id="KW-0813">Transport</keyword>
<dbReference type="AlphaFoldDB" id="A0A212KHC7"/>
<dbReference type="PANTHER" id="PTHR43820">
    <property type="entry name" value="HIGH-AFFINITY BRANCHED-CHAIN AMINO ACID TRANSPORT ATP-BINDING PROTEIN LIVF"/>
    <property type="match status" value="1"/>
</dbReference>
<dbReference type="GO" id="GO:0015658">
    <property type="term" value="F:branched-chain amino acid transmembrane transporter activity"/>
    <property type="evidence" value="ECO:0007669"/>
    <property type="project" value="TreeGrafter"/>
</dbReference>
<keyword evidence="4 7" id="KW-0067">ATP-binding</keyword>
<evidence type="ECO:0000256" key="4">
    <source>
        <dbReference type="ARBA" id="ARBA00022840"/>
    </source>
</evidence>
<evidence type="ECO:0000256" key="3">
    <source>
        <dbReference type="ARBA" id="ARBA00022741"/>
    </source>
</evidence>
<evidence type="ECO:0000259" key="6">
    <source>
        <dbReference type="PROSITE" id="PS50893"/>
    </source>
</evidence>
<dbReference type="InterPro" id="IPR027417">
    <property type="entry name" value="P-loop_NTPase"/>
</dbReference>
<dbReference type="GO" id="GO:0005524">
    <property type="term" value="F:ATP binding"/>
    <property type="evidence" value="ECO:0007669"/>
    <property type="project" value="UniProtKB-KW"/>
</dbReference>
<reference evidence="7" key="1">
    <citation type="submission" date="2016-04" db="EMBL/GenBank/DDBJ databases">
        <authorList>
            <person name="Evans L.H."/>
            <person name="Alamgir A."/>
            <person name="Owens N."/>
            <person name="Weber N.D."/>
            <person name="Virtaneva K."/>
            <person name="Barbian K."/>
            <person name="Babar A."/>
            <person name="Rosenke K."/>
        </authorList>
    </citation>
    <scope>NUCLEOTIDE SEQUENCE</scope>
    <source>
        <strain evidence="7">86</strain>
    </source>
</reference>
<evidence type="ECO:0000256" key="1">
    <source>
        <dbReference type="ARBA" id="ARBA00005417"/>
    </source>
</evidence>
<gene>
    <name evidence="7" type="primary">livF</name>
    <name evidence="7" type="ORF">KL86CLO1_13115</name>
</gene>
<dbReference type="Pfam" id="PF00005">
    <property type="entry name" value="ABC_tran"/>
    <property type="match status" value="1"/>
</dbReference>